<dbReference type="AlphaFoldDB" id="A0A0C5J6Z7"/>
<dbReference type="Gene3D" id="2.30.30.380">
    <property type="entry name" value="Zn-finger domain of Sec23/24"/>
    <property type="match status" value="1"/>
</dbReference>
<feature type="region of interest" description="Disordered" evidence="1">
    <location>
        <begin position="117"/>
        <end position="156"/>
    </location>
</feature>
<proteinExistence type="predicted"/>
<feature type="domain" description="Zinc finger/thioredoxin putative" evidence="2">
    <location>
        <begin position="1"/>
        <end position="37"/>
    </location>
</feature>
<evidence type="ECO:0000259" key="2">
    <source>
        <dbReference type="Pfam" id="PF13719"/>
    </source>
</evidence>
<dbReference type="InterPro" id="IPR011723">
    <property type="entry name" value="Znf/thioredoxin_put"/>
</dbReference>
<protein>
    <recommendedName>
        <fullName evidence="2">Zinc finger/thioredoxin putative domain-containing protein</fullName>
    </recommendedName>
</protein>
<evidence type="ECO:0000313" key="3">
    <source>
        <dbReference type="EMBL" id="AJP47498.1"/>
    </source>
</evidence>
<dbReference type="EMBL" id="CP010554">
    <property type="protein sequence ID" value="AJP47498.1"/>
    <property type="molecule type" value="Genomic_DNA"/>
</dbReference>
<feature type="compositionally biased region" description="Polar residues" evidence="1">
    <location>
        <begin position="146"/>
        <end position="155"/>
    </location>
</feature>
<dbReference type="STRING" id="1565605.PG1C_01540"/>
<dbReference type="InterPro" id="IPR021834">
    <property type="entry name" value="DUF3426"/>
</dbReference>
<dbReference type="Pfam" id="PF11906">
    <property type="entry name" value="DUF3426"/>
    <property type="match status" value="1"/>
</dbReference>
<feature type="compositionally biased region" description="Acidic residues" evidence="1">
    <location>
        <begin position="129"/>
        <end position="138"/>
    </location>
</feature>
<dbReference type="RefSeq" id="WP_202635699.1">
    <property type="nucleotide sequence ID" value="NZ_CP010554.1"/>
</dbReference>
<dbReference type="Proteomes" id="UP000061603">
    <property type="component" value="Chromosome"/>
</dbReference>
<evidence type="ECO:0000313" key="4">
    <source>
        <dbReference type="Proteomes" id="UP000061603"/>
    </source>
</evidence>
<dbReference type="KEGG" id="rbu:PG1C_01540"/>
<dbReference type="NCBIfam" id="TIGR02098">
    <property type="entry name" value="MJ0042_CXXC"/>
    <property type="match status" value="1"/>
</dbReference>
<accession>A0A0C5J6Z7</accession>
<feature type="region of interest" description="Disordered" evidence="1">
    <location>
        <begin position="42"/>
        <end position="77"/>
    </location>
</feature>
<dbReference type="HOGENOM" id="CLU_036053_4_0_4"/>
<keyword evidence="4" id="KW-1185">Reference proteome</keyword>
<dbReference type="Pfam" id="PF13719">
    <property type="entry name" value="Zn_ribbon_5"/>
    <property type="match status" value="1"/>
</dbReference>
<sequence>MITQCPACDTTFRVTAEQIRAKGGRVRCGQCQHAFNALDTLRDALSDGPRPPATERMPDRVETPQQLPEYPANPDASETFDQASKWMKPAEFVVFPGDTLDLEKNTEDHVDYRFAAEAPSMMTSPEDASPAEDAEEAVVETSADENSTNEYSAHSQPERTLLAAQTNILLDGPFAELPSPASPHRGPWIVGSLLLLIALGAQAVVAFHISLAKTLPAAQPAITALCRIAHCTTRLPAQADLISIENSDLHPDPTKPGRLVVSATLKNRAAFSQQFPHLELTLTDIADKAILRKVLPPAAYLRPLTPIASGMLPNADIAINLVIDIDPLIANGYRLYFFYP</sequence>
<evidence type="ECO:0000256" key="1">
    <source>
        <dbReference type="SAM" id="MobiDB-lite"/>
    </source>
</evidence>
<gene>
    <name evidence="3" type="ORF">PG1C_01540</name>
</gene>
<name>A0A0C5J6Z7_9PROT</name>
<reference evidence="3 4" key="1">
    <citation type="journal article" date="2015" name="Genome Announc.">
        <title>Complete Genome Sequence of a Novel Bacterium within the Family Rhodocyclaceae That Degrades Polycyclic Aromatic Hydrocarbons.</title>
        <authorList>
            <person name="Singleton D.R."/>
            <person name="Dickey A.N."/>
            <person name="Scholl E.H."/>
            <person name="Wright F.A."/>
            <person name="Aitken M.D."/>
        </authorList>
    </citation>
    <scope>NUCLEOTIDE SEQUENCE [LARGE SCALE GENOMIC DNA]</scope>
    <source>
        <strain evidence="4">PG1-Ca6</strain>
    </source>
</reference>
<organism evidence="3 4">
    <name type="scientific">Rugosibacter aromaticivorans</name>
    <dbReference type="NCBI Taxonomy" id="1565605"/>
    <lineage>
        <taxon>Bacteria</taxon>
        <taxon>Pseudomonadati</taxon>
        <taxon>Pseudomonadota</taxon>
        <taxon>Betaproteobacteria</taxon>
        <taxon>Nitrosomonadales</taxon>
        <taxon>Sterolibacteriaceae</taxon>
        <taxon>Rugosibacter</taxon>
    </lineage>
</organism>